<proteinExistence type="predicted"/>
<comment type="caution">
    <text evidence="1">The sequence shown here is derived from an EMBL/GenBank/DDBJ whole genome shotgun (WGS) entry which is preliminary data.</text>
</comment>
<organism evidence="1 2">
    <name type="scientific">Gossypium australe</name>
    <dbReference type="NCBI Taxonomy" id="47621"/>
    <lineage>
        <taxon>Eukaryota</taxon>
        <taxon>Viridiplantae</taxon>
        <taxon>Streptophyta</taxon>
        <taxon>Embryophyta</taxon>
        <taxon>Tracheophyta</taxon>
        <taxon>Spermatophyta</taxon>
        <taxon>Magnoliopsida</taxon>
        <taxon>eudicotyledons</taxon>
        <taxon>Gunneridae</taxon>
        <taxon>Pentapetalae</taxon>
        <taxon>rosids</taxon>
        <taxon>malvids</taxon>
        <taxon>Malvales</taxon>
        <taxon>Malvaceae</taxon>
        <taxon>Malvoideae</taxon>
        <taxon>Gossypium</taxon>
    </lineage>
</organism>
<reference evidence="2" key="1">
    <citation type="journal article" date="2019" name="Plant Biotechnol. J.">
        <title>Genome sequencing of the Australian wild diploid species Gossypium australe highlights disease resistance and delayed gland morphogenesis.</title>
        <authorList>
            <person name="Cai Y."/>
            <person name="Cai X."/>
            <person name="Wang Q."/>
            <person name="Wang P."/>
            <person name="Zhang Y."/>
            <person name="Cai C."/>
            <person name="Xu Y."/>
            <person name="Wang K."/>
            <person name="Zhou Z."/>
            <person name="Wang C."/>
            <person name="Geng S."/>
            <person name="Li B."/>
            <person name="Dong Q."/>
            <person name="Hou Y."/>
            <person name="Wang H."/>
            <person name="Ai P."/>
            <person name="Liu Z."/>
            <person name="Yi F."/>
            <person name="Sun M."/>
            <person name="An G."/>
            <person name="Cheng J."/>
            <person name="Zhang Y."/>
            <person name="Shi Q."/>
            <person name="Xie Y."/>
            <person name="Shi X."/>
            <person name="Chang Y."/>
            <person name="Huang F."/>
            <person name="Chen Y."/>
            <person name="Hong S."/>
            <person name="Mi L."/>
            <person name="Sun Q."/>
            <person name="Zhang L."/>
            <person name="Zhou B."/>
            <person name="Peng R."/>
            <person name="Zhang X."/>
            <person name="Liu F."/>
        </authorList>
    </citation>
    <scope>NUCLEOTIDE SEQUENCE [LARGE SCALE GENOMIC DNA]</scope>
    <source>
        <strain evidence="2">cv. PA1801</strain>
    </source>
</reference>
<sequence>MSGIRSRVIPCLGHGLDTELRSRIRPYLGYGINNLYEIPYKTISGIWHRHLEVHMSISQEMFTICDMYCQDNAGIIGHRSSKSHYRLLFGIAKLDLF</sequence>
<protein>
    <submittedName>
        <fullName evidence="1">Sun domain-containing 1</fullName>
    </submittedName>
</protein>
<gene>
    <name evidence="1" type="ORF">EPI10_028277</name>
</gene>
<accession>A0A5B6UXC3</accession>
<dbReference type="Proteomes" id="UP000325315">
    <property type="component" value="Unassembled WGS sequence"/>
</dbReference>
<evidence type="ECO:0000313" key="1">
    <source>
        <dbReference type="EMBL" id="KAA3461727.1"/>
    </source>
</evidence>
<keyword evidence="2" id="KW-1185">Reference proteome</keyword>
<dbReference type="AlphaFoldDB" id="A0A5B6UXC3"/>
<dbReference type="EMBL" id="SMMG02000009">
    <property type="protein sequence ID" value="KAA3461727.1"/>
    <property type="molecule type" value="Genomic_DNA"/>
</dbReference>
<name>A0A5B6UXC3_9ROSI</name>
<evidence type="ECO:0000313" key="2">
    <source>
        <dbReference type="Proteomes" id="UP000325315"/>
    </source>
</evidence>